<name>H0E747_9ACTN</name>
<accession>H0E747</accession>
<dbReference type="EMBL" id="AGUD01000217">
    <property type="protein sequence ID" value="EHN10492.1"/>
    <property type="molecule type" value="Genomic_DNA"/>
</dbReference>
<evidence type="ECO:0000256" key="1">
    <source>
        <dbReference type="SAM" id="MobiDB-lite"/>
    </source>
</evidence>
<dbReference type="Proteomes" id="UP000005143">
    <property type="component" value="Unassembled WGS sequence"/>
</dbReference>
<keyword evidence="3" id="KW-1185">Reference proteome</keyword>
<dbReference type="AlphaFoldDB" id="H0E747"/>
<feature type="region of interest" description="Disordered" evidence="1">
    <location>
        <begin position="1"/>
        <end position="37"/>
    </location>
</feature>
<sequence>MTGAGYGRAGVGRGHNRGRRLTVWADGPDPPVLAHLR</sequence>
<proteinExistence type="predicted"/>
<evidence type="ECO:0000313" key="3">
    <source>
        <dbReference type="Proteomes" id="UP000005143"/>
    </source>
</evidence>
<reference evidence="2 3" key="1">
    <citation type="journal article" date="2013" name="Biodegradation">
        <title>Quantitative proteomic analysis of ibuprofen-degrading Patulibacter sp. strain I11.</title>
        <authorList>
            <person name="Almeida B."/>
            <person name="Kjeldal H."/>
            <person name="Lolas I."/>
            <person name="Knudsen A.D."/>
            <person name="Carvalho G."/>
            <person name="Nielsen K.L."/>
            <person name="Barreto Crespo M.T."/>
            <person name="Stensballe A."/>
            <person name="Nielsen J.L."/>
        </authorList>
    </citation>
    <scope>NUCLEOTIDE SEQUENCE [LARGE SCALE GENOMIC DNA]</scope>
    <source>
        <strain evidence="2 3">I11</strain>
    </source>
</reference>
<feature type="compositionally biased region" description="Gly residues" evidence="1">
    <location>
        <begin position="1"/>
        <end position="13"/>
    </location>
</feature>
<evidence type="ECO:0000313" key="2">
    <source>
        <dbReference type="EMBL" id="EHN10492.1"/>
    </source>
</evidence>
<organism evidence="2 3">
    <name type="scientific">Patulibacter medicamentivorans</name>
    <dbReference type="NCBI Taxonomy" id="1097667"/>
    <lineage>
        <taxon>Bacteria</taxon>
        <taxon>Bacillati</taxon>
        <taxon>Actinomycetota</taxon>
        <taxon>Thermoleophilia</taxon>
        <taxon>Solirubrobacterales</taxon>
        <taxon>Patulibacteraceae</taxon>
        <taxon>Patulibacter</taxon>
    </lineage>
</organism>
<protein>
    <submittedName>
        <fullName evidence="2">Uncharacterized protein</fullName>
    </submittedName>
</protein>
<gene>
    <name evidence="2" type="ORF">PAI11_26490</name>
</gene>
<comment type="caution">
    <text evidence="2">The sequence shown here is derived from an EMBL/GenBank/DDBJ whole genome shotgun (WGS) entry which is preliminary data.</text>
</comment>